<name>A0A438BYE2_VITVI</name>
<protein>
    <submittedName>
        <fullName evidence="1">Uncharacterized protein</fullName>
    </submittedName>
</protein>
<dbReference type="EMBL" id="QGNW01002591">
    <property type="protein sequence ID" value="RVW16034.1"/>
    <property type="molecule type" value="Genomic_DNA"/>
</dbReference>
<evidence type="ECO:0000313" key="2">
    <source>
        <dbReference type="Proteomes" id="UP000288805"/>
    </source>
</evidence>
<evidence type="ECO:0000313" key="1">
    <source>
        <dbReference type="EMBL" id="RVW16034.1"/>
    </source>
</evidence>
<reference evidence="1 2" key="1">
    <citation type="journal article" date="2018" name="PLoS Genet.">
        <title>Population sequencing reveals clonal diversity and ancestral inbreeding in the grapevine cultivar Chardonnay.</title>
        <authorList>
            <person name="Roach M.J."/>
            <person name="Johnson D.L."/>
            <person name="Bohlmann J."/>
            <person name="van Vuuren H.J."/>
            <person name="Jones S.J."/>
            <person name="Pretorius I.S."/>
            <person name="Schmidt S.A."/>
            <person name="Borneman A.R."/>
        </authorList>
    </citation>
    <scope>NUCLEOTIDE SEQUENCE [LARGE SCALE GENOMIC DNA]</scope>
    <source>
        <strain evidence="2">cv. Chardonnay</strain>
        <tissue evidence="1">Leaf</tissue>
    </source>
</reference>
<dbReference type="AlphaFoldDB" id="A0A438BYE2"/>
<gene>
    <name evidence="1" type="ORF">CK203_079070</name>
</gene>
<comment type="caution">
    <text evidence="1">The sequence shown here is derived from an EMBL/GenBank/DDBJ whole genome shotgun (WGS) entry which is preliminary data.</text>
</comment>
<accession>A0A438BYE2</accession>
<sequence length="67" mass="7319">MGSYLYFRASGRRFGLVAVVFLLAAIFCVALSQGETNGSVLDLGRRSKVITPLSFCSSFHFVSVRLV</sequence>
<dbReference type="Proteomes" id="UP000288805">
    <property type="component" value="Unassembled WGS sequence"/>
</dbReference>
<organism evidence="1 2">
    <name type="scientific">Vitis vinifera</name>
    <name type="common">Grape</name>
    <dbReference type="NCBI Taxonomy" id="29760"/>
    <lineage>
        <taxon>Eukaryota</taxon>
        <taxon>Viridiplantae</taxon>
        <taxon>Streptophyta</taxon>
        <taxon>Embryophyta</taxon>
        <taxon>Tracheophyta</taxon>
        <taxon>Spermatophyta</taxon>
        <taxon>Magnoliopsida</taxon>
        <taxon>eudicotyledons</taxon>
        <taxon>Gunneridae</taxon>
        <taxon>Pentapetalae</taxon>
        <taxon>rosids</taxon>
        <taxon>Vitales</taxon>
        <taxon>Vitaceae</taxon>
        <taxon>Viteae</taxon>
        <taxon>Vitis</taxon>
    </lineage>
</organism>
<proteinExistence type="predicted"/>